<feature type="compositionally biased region" description="Basic residues" evidence="1">
    <location>
        <begin position="197"/>
        <end position="220"/>
    </location>
</feature>
<reference evidence="3" key="1">
    <citation type="journal article" date="2011" name="PLoS Biol.">
        <title>Gene gain and loss during evolution of obligate parasitism in the white rust pathogen of Arabidopsis thaliana.</title>
        <authorList>
            <person name="Kemen E."/>
            <person name="Gardiner A."/>
            <person name="Schultz-Larsen T."/>
            <person name="Kemen A.C."/>
            <person name="Balmuth A.L."/>
            <person name="Robert-Seilaniantz A."/>
            <person name="Bailey K."/>
            <person name="Holub E."/>
            <person name="Studholme D.J."/>
            <person name="Maclean D."/>
            <person name="Jones J.D."/>
        </authorList>
    </citation>
    <scope>NUCLEOTIDE SEQUENCE</scope>
</reference>
<dbReference type="PANTHER" id="PTHR14580">
    <property type="entry name" value="MULTIPLE MYELOMA TUMOR-ASSOCIATED PROTEIN 2 FAMILY MEMBER"/>
    <property type="match status" value="1"/>
</dbReference>
<feature type="domain" description="Multiple myeloma tumor-associated protein 2-like N-terminal" evidence="2">
    <location>
        <begin position="12"/>
        <end position="91"/>
    </location>
</feature>
<gene>
    <name evidence="3" type="primary">AlNc14C9G1194</name>
    <name evidence="3" type="ORF">ALNC14_013720</name>
</gene>
<feature type="region of interest" description="Disordered" evidence="1">
    <location>
        <begin position="160"/>
        <end position="275"/>
    </location>
</feature>
<organism evidence="3">
    <name type="scientific">Albugo laibachii Nc14</name>
    <dbReference type="NCBI Taxonomy" id="890382"/>
    <lineage>
        <taxon>Eukaryota</taxon>
        <taxon>Sar</taxon>
        <taxon>Stramenopiles</taxon>
        <taxon>Oomycota</taxon>
        <taxon>Peronosporomycetes</taxon>
        <taxon>Albuginales</taxon>
        <taxon>Albuginaceae</taxon>
        <taxon>Albugo</taxon>
    </lineage>
</organism>
<evidence type="ECO:0000256" key="1">
    <source>
        <dbReference type="SAM" id="MobiDB-lite"/>
    </source>
</evidence>
<dbReference type="AlphaFoldDB" id="F0W2E3"/>
<dbReference type="EMBL" id="FR824054">
    <property type="protein sequence ID" value="CCA15229.1"/>
    <property type="molecule type" value="Genomic_DNA"/>
</dbReference>
<reference evidence="3" key="2">
    <citation type="submission" date="2011-02" db="EMBL/GenBank/DDBJ databases">
        <authorList>
            <person name="MacLean D."/>
        </authorList>
    </citation>
    <scope>NUCLEOTIDE SEQUENCE</scope>
</reference>
<protein>
    <submittedName>
        <fullName evidence="3">Tcomplex protein 1 subunit zeta putative</fullName>
    </submittedName>
</protein>
<proteinExistence type="predicted"/>
<dbReference type="InterPro" id="IPR039207">
    <property type="entry name" value="MMTAG2-like"/>
</dbReference>
<dbReference type="InterPro" id="IPR019315">
    <property type="entry name" value="MMTA2_N"/>
</dbReference>
<accession>F0W2E3</accession>
<dbReference type="Pfam" id="PF10159">
    <property type="entry name" value="MMtag"/>
    <property type="match status" value="1"/>
</dbReference>
<evidence type="ECO:0000313" key="3">
    <source>
        <dbReference type="EMBL" id="CCA15229.1"/>
    </source>
</evidence>
<feature type="compositionally biased region" description="Polar residues" evidence="1">
    <location>
        <begin position="257"/>
        <end position="275"/>
    </location>
</feature>
<feature type="compositionally biased region" description="Basic and acidic residues" evidence="1">
    <location>
        <begin position="221"/>
        <end position="234"/>
    </location>
</feature>
<sequence>MSFGRTNYRIGGTRGGADHFKWDDVKADKYRENYLGHSVCAPVGRWQRGKDLTWYAKNGNDESAGAAKAMIQAEISAAKQRDEDMMNEALGLAPRRRPSSTHTLDATEMKELLKRGDVEHDSLYVERVEGLGAASEAIDTEIGAMSKKTMAERYKDRLGKADDTYGLPGNITNPDEECDETKLETEVGTSLALGEKSKKRKKEKKRKREKKAKGKRKRKANSSDHESLAKDQAQKPHKRVTPSRSRTVSRSLDNHRQSPIQEKNTSITVTLALTG</sequence>
<feature type="compositionally biased region" description="Low complexity" evidence="1">
    <location>
        <begin position="242"/>
        <end position="251"/>
    </location>
</feature>
<dbReference type="HOGENOM" id="CLU_061193_1_1_1"/>
<dbReference type="PANTHER" id="PTHR14580:SF0">
    <property type="entry name" value="MULTIPLE MYELOMA TUMOR-ASSOCIATED PROTEIN 2"/>
    <property type="match status" value="1"/>
</dbReference>
<name>F0W2E3_9STRA</name>
<evidence type="ECO:0000259" key="2">
    <source>
        <dbReference type="Pfam" id="PF10159"/>
    </source>
</evidence>